<feature type="region of interest" description="Disordered" evidence="5">
    <location>
        <begin position="1"/>
        <end position="23"/>
    </location>
</feature>
<keyword evidence="4" id="KW-0443">Lipid metabolism</keyword>
<dbReference type="InterPro" id="IPR020845">
    <property type="entry name" value="AMP-binding_CS"/>
</dbReference>
<name>A0A830E6N7_9CREN</name>
<dbReference type="EMBL" id="BMNM01000004">
    <property type="protein sequence ID" value="GGI76932.1"/>
    <property type="molecule type" value="Genomic_DNA"/>
</dbReference>
<dbReference type="Pfam" id="PF00501">
    <property type="entry name" value="AMP-binding"/>
    <property type="match status" value="1"/>
</dbReference>
<evidence type="ECO:0000313" key="11">
    <source>
        <dbReference type="Proteomes" id="UP001060771"/>
    </source>
</evidence>
<keyword evidence="11" id="KW-1185">Reference proteome</keyword>
<evidence type="ECO:0000256" key="5">
    <source>
        <dbReference type="SAM" id="MobiDB-lite"/>
    </source>
</evidence>
<dbReference type="FunFam" id="3.30.300.30:FF:000008">
    <property type="entry name" value="2,3-dihydroxybenzoate-AMP ligase"/>
    <property type="match status" value="1"/>
</dbReference>
<evidence type="ECO:0000256" key="3">
    <source>
        <dbReference type="ARBA" id="ARBA00022832"/>
    </source>
</evidence>
<dbReference type="GeneID" id="76208044"/>
<evidence type="ECO:0000313" key="8">
    <source>
        <dbReference type="EMBL" id="BDR93414.1"/>
    </source>
</evidence>
<dbReference type="InterPro" id="IPR025110">
    <property type="entry name" value="AMP-bd_C"/>
</dbReference>
<dbReference type="PROSITE" id="PS00455">
    <property type="entry name" value="AMP_BINDING"/>
    <property type="match status" value="1"/>
</dbReference>
<reference evidence="9" key="2">
    <citation type="submission" date="2020-09" db="EMBL/GenBank/DDBJ databases">
        <authorList>
            <person name="Sun Q."/>
            <person name="Ohkuma M."/>
        </authorList>
    </citation>
    <scope>NUCLEOTIDE SEQUENCE</scope>
    <source>
        <strain evidence="9">JCM 11219</strain>
    </source>
</reference>
<dbReference type="Proteomes" id="UP001060771">
    <property type="component" value="Chromosome"/>
</dbReference>
<dbReference type="Gene3D" id="3.40.50.12780">
    <property type="entry name" value="N-terminal domain of ligase-like"/>
    <property type="match status" value="1"/>
</dbReference>
<dbReference type="NCBIfam" id="NF004837">
    <property type="entry name" value="PRK06187.1"/>
    <property type="match status" value="1"/>
</dbReference>
<feature type="domain" description="AMP-binding enzyme C-terminal" evidence="7">
    <location>
        <begin position="481"/>
        <end position="562"/>
    </location>
</feature>
<dbReference type="InterPro" id="IPR000873">
    <property type="entry name" value="AMP-dep_synth/lig_dom"/>
</dbReference>
<dbReference type="GO" id="GO:0006631">
    <property type="term" value="P:fatty acid metabolic process"/>
    <property type="evidence" value="ECO:0007669"/>
    <property type="project" value="UniProtKB-KW"/>
</dbReference>
<evidence type="ECO:0000256" key="1">
    <source>
        <dbReference type="ARBA" id="ARBA00006432"/>
    </source>
</evidence>
<proteinExistence type="inferred from homology"/>
<evidence type="ECO:0000259" key="7">
    <source>
        <dbReference type="Pfam" id="PF13193"/>
    </source>
</evidence>
<dbReference type="GO" id="GO:0016874">
    <property type="term" value="F:ligase activity"/>
    <property type="evidence" value="ECO:0007669"/>
    <property type="project" value="UniProtKB-KW"/>
</dbReference>
<dbReference type="Proteomes" id="UP000657075">
    <property type="component" value="Unassembled WGS sequence"/>
</dbReference>
<sequence>MKKLRPRRSDKEEQNQQEQKETKEISGFRDYPLTVDKILTWASYAFPNNEIVYWPPGGSRASVTFSQFADRVRRVAAALMDLGLRSGKPWEFGSKIAVMEWDTLRYVDLFYAIPSIGSTLFTVNIRLAPHEVMYTMSIAKPDALVINIDDFEPFIKPILDNIKTIKLVIYMSDRSKGPSQDYGIKTVPYEELLKHEPLKEFPEIDERTPATMLFTSGTTGPPKGVYFTHRQLALHASSVTIALSYPPYNIGVKDVSMPLIPLFHVHGWGTPYVVMLSGTRKYVLPGRYDWGHILRLIHDEGVTYTGGVPTILYVLLTHPDSSKYDLRGLRFGNGGSAMPEGLYNAAKARGIIVASGYGMTETAPVLTMAYLRPEYLNWSEDEKKQLVLRTGLPIPLVQLRVVDEQDNDVPMDGKTIGELVVWSPWIAKEYLDDPEKTRNAWRNGWFHTGDVAVWFPDGYIFIVDRLKDVIKSGGEWISSVKLESIISTHPAVGEVAVIGVPHEKWGERPVAIVVPKPGERITEDEIRNYLMQFVGRGEIPKWWLPDKIIIVEAELPKTSTGKIDKKLLRDRFKDEFT</sequence>
<dbReference type="OrthoDB" id="35688at2157"/>
<comment type="similarity">
    <text evidence="1">Belongs to the ATP-dependent AMP-binding enzyme family.</text>
</comment>
<gene>
    <name evidence="9" type="ORF">GCM10007112_12180</name>
    <name evidence="8" type="ORF">Vsou_25070</name>
</gene>
<evidence type="ECO:0000256" key="2">
    <source>
        <dbReference type="ARBA" id="ARBA00022598"/>
    </source>
</evidence>
<organism evidence="9 10">
    <name type="scientific">Vulcanisaeta souniana JCM 11219</name>
    <dbReference type="NCBI Taxonomy" id="1293586"/>
    <lineage>
        <taxon>Archaea</taxon>
        <taxon>Thermoproteota</taxon>
        <taxon>Thermoprotei</taxon>
        <taxon>Thermoproteales</taxon>
        <taxon>Thermoproteaceae</taxon>
        <taxon>Vulcanisaeta</taxon>
    </lineage>
</organism>
<evidence type="ECO:0000259" key="6">
    <source>
        <dbReference type="Pfam" id="PF00501"/>
    </source>
</evidence>
<feature type="compositionally biased region" description="Basic and acidic residues" evidence="5">
    <location>
        <begin position="7"/>
        <end position="23"/>
    </location>
</feature>
<dbReference type="Pfam" id="PF13193">
    <property type="entry name" value="AMP-binding_C"/>
    <property type="match status" value="1"/>
</dbReference>
<evidence type="ECO:0000313" key="10">
    <source>
        <dbReference type="Proteomes" id="UP000657075"/>
    </source>
</evidence>
<reference evidence="9" key="1">
    <citation type="journal article" date="2014" name="Int. J. Syst. Evol. Microbiol.">
        <title>Complete genome sequence of Corynebacterium casei LMG S-19264T (=DSM 44701T), isolated from a smear-ripened cheese.</title>
        <authorList>
            <consortium name="US DOE Joint Genome Institute (JGI-PGF)"/>
            <person name="Walter F."/>
            <person name="Albersmeier A."/>
            <person name="Kalinowski J."/>
            <person name="Ruckert C."/>
        </authorList>
    </citation>
    <scope>NUCLEOTIDE SEQUENCE</scope>
    <source>
        <strain evidence="9">JCM 11219</strain>
    </source>
</reference>
<evidence type="ECO:0000313" key="9">
    <source>
        <dbReference type="EMBL" id="GGI76932.1"/>
    </source>
</evidence>
<dbReference type="RefSeq" id="WP_188603146.1">
    <property type="nucleotide sequence ID" value="NZ_AP026830.1"/>
</dbReference>
<evidence type="ECO:0000256" key="4">
    <source>
        <dbReference type="ARBA" id="ARBA00023098"/>
    </source>
</evidence>
<accession>A0A830E6N7</accession>
<dbReference type="InterPro" id="IPR045851">
    <property type="entry name" value="AMP-bd_C_sf"/>
</dbReference>
<reference evidence="8" key="4">
    <citation type="journal article" date="2023" name="Microbiol. Resour. Announc.">
        <title>Complete Genome Sequence of Vulcanisaeta souniana Strain IC-059, a Hyperthermophilic Archaeon Isolated from Hot Spring Water in Japan.</title>
        <authorList>
            <person name="Kato S."/>
            <person name="Itoh T."/>
            <person name="Wu L."/>
            <person name="Ma J."/>
            <person name="Ohkuma M."/>
        </authorList>
    </citation>
    <scope>NUCLEOTIDE SEQUENCE</scope>
    <source>
        <strain evidence="8">JCM 11219</strain>
    </source>
</reference>
<dbReference type="AlphaFoldDB" id="A0A830E6N7"/>
<keyword evidence="2 9" id="KW-0436">Ligase</keyword>
<keyword evidence="3" id="KW-0276">Fatty acid metabolism</keyword>
<dbReference type="Gene3D" id="3.30.300.30">
    <property type="match status" value="1"/>
</dbReference>
<dbReference type="InterPro" id="IPR042099">
    <property type="entry name" value="ANL_N_sf"/>
</dbReference>
<protein>
    <submittedName>
        <fullName evidence="9">AMP-dependent ligase</fullName>
    </submittedName>
</protein>
<dbReference type="SUPFAM" id="SSF56801">
    <property type="entry name" value="Acetyl-CoA synthetase-like"/>
    <property type="match status" value="1"/>
</dbReference>
<dbReference type="PANTHER" id="PTHR43859">
    <property type="entry name" value="ACYL-ACTIVATING ENZYME"/>
    <property type="match status" value="1"/>
</dbReference>
<feature type="domain" description="AMP-dependent synthetase/ligase" evidence="6">
    <location>
        <begin position="42"/>
        <end position="431"/>
    </location>
</feature>
<reference evidence="11" key="3">
    <citation type="submission" date="2022-09" db="EMBL/GenBank/DDBJ databases">
        <title>Complete genome sequence of Vulcanisaeta souniana.</title>
        <authorList>
            <person name="Kato S."/>
            <person name="Itoh T."/>
            <person name="Ohkuma M."/>
        </authorList>
    </citation>
    <scope>NUCLEOTIDE SEQUENCE [LARGE SCALE GENOMIC DNA]</scope>
    <source>
        <strain evidence="11">JCM 11219</strain>
    </source>
</reference>
<dbReference type="EMBL" id="AP026830">
    <property type="protein sequence ID" value="BDR93414.1"/>
    <property type="molecule type" value="Genomic_DNA"/>
</dbReference>
<dbReference type="PANTHER" id="PTHR43859:SF4">
    <property type="entry name" value="BUTANOATE--COA LIGASE AAE1-RELATED"/>
    <property type="match status" value="1"/>
</dbReference>